<dbReference type="Proteomes" id="UP001295684">
    <property type="component" value="Unassembled WGS sequence"/>
</dbReference>
<dbReference type="AlphaFoldDB" id="A0AAD1XSY5"/>
<keyword evidence="3" id="KW-1185">Reference proteome</keyword>
<protein>
    <submittedName>
        <fullName evidence="2">Uncharacterized protein</fullName>
    </submittedName>
</protein>
<accession>A0AAD1XSY5</accession>
<evidence type="ECO:0000313" key="3">
    <source>
        <dbReference type="Proteomes" id="UP001295684"/>
    </source>
</evidence>
<reference evidence="2" key="1">
    <citation type="submission" date="2023-07" db="EMBL/GenBank/DDBJ databases">
        <authorList>
            <consortium name="AG Swart"/>
            <person name="Singh M."/>
            <person name="Singh A."/>
            <person name="Seah K."/>
            <person name="Emmerich C."/>
        </authorList>
    </citation>
    <scope>NUCLEOTIDE SEQUENCE</scope>
    <source>
        <strain evidence="2">DP1</strain>
    </source>
</reference>
<evidence type="ECO:0000313" key="2">
    <source>
        <dbReference type="EMBL" id="CAI2378342.1"/>
    </source>
</evidence>
<proteinExistence type="predicted"/>
<feature type="signal peptide" evidence="1">
    <location>
        <begin position="1"/>
        <end position="16"/>
    </location>
</feature>
<name>A0AAD1XSY5_EUPCR</name>
<organism evidence="2 3">
    <name type="scientific">Euplotes crassus</name>
    <dbReference type="NCBI Taxonomy" id="5936"/>
    <lineage>
        <taxon>Eukaryota</taxon>
        <taxon>Sar</taxon>
        <taxon>Alveolata</taxon>
        <taxon>Ciliophora</taxon>
        <taxon>Intramacronucleata</taxon>
        <taxon>Spirotrichea</taxon>
        <taxon>Hypotrichia</taxon>
        <taxon>Euplotida</taxon>
        <taxon>Euplotidae</taxon>
        <taxon>Moneuplotes</taxon>
    </lineage>
</organism>
<sequence>MKLLIALIALIAFSTAANIYEEDGNIKFDVDMDQTSPISFAVKGQMNPLDDTQNKITAFLKLANEYIPILENLSKDQTVLRYQHTWHFNNIPGIDLTFYWFFDLIIGWTVTPGDVAENFYEVTYMPFAWGTTYGRLNGTTWPAIGYIRLGVEYLDFRMPTAFTLYRDGKVCFDSSYIVTPIHVSSQLGGALRECKAEILDEILNQQAITLGCSYVQDIDILFLDEDLTSRVEHQIIGETCIGF</sequence>
<dbReference type="EMBL" id="CAMPGE010020057">
    <property type="protein sequence ID" value="CAI2378342.1"/>
    <property type="molecule type" value="Genomic_DNA"/>
</dbReference>
<comment type="caution">
    <text evidence="2">The sequence shown here is derived from an EMBL/GenBank/DDBJ whole genome shotgun (WGS) entry which is preliminary data.</text>
</comment>
<gene>
    <name evidence="2" type="ORF">ECRASSUSDP1_LOCUS19737</name>
</gene>
<keyword evidence="1" id="KW-0732">Signal</keyword>
<evidence type="ECO:0000256" key="1">
    <source>
        <dbReference type="SAM" id="SignalP"/>
    </source>
</evidence>
<feature type="chain" id="PRO_5042080116" evidence="1">
    <location>
        <begin position="17"/>
        <end position="243"/>
    </location>
</feature>